<organism evidence="1 2">
    <name type="scientific">Desertifilum tharense IPPAS B-1220</name>
    <dbReference type="NCBI Taxonomy" id="1781255"/>
    <lineage>
        <taxon>Bacteria</taxon>
        <taxon>Bacillati</taxon>
        <taxon>Cyanobacteriota</taxon>
        <taxon>Cyanophyceae</taxon>
        <taxon>Desertifilales</taxon>
        <taxon>Desertifilaceae</taxon>
        <taxon>Desertifilum</taxon>
    </lineage>
</organism>
<evidence type="ECO:0000313" key="2">
    <source>
        <dbReference type="Proteomes" id="UP000095472"/>
    </source>
</evidence>
<dbReference type="Proteomes" id="UP000095472">
    <property type="component" value="Chromosome"/>
</dbReference>
<accession>A0ACD5GW19</accession>
<keyword evidence="2" id="KW-1185">Reference proteome</keyword>
<dbReference type="EMBL" id="CP182909">
    <property type="protein sequence ID" value="XPM65067.1"/>
    <property type="molecule type" value="Genomic_DNA"/>
</dbReference>
<protein>
    <submittedName>
        <fullName evidence="1">Uncharacterized protein</fullName>
    </submittedName>
</protein>
<gene>
    <name evidence="1" type="ORF">BH720_004260</name>
</gene>
<reference evidence="1 2" key="1">
    <citation type="journal article" date="2016" name="Genome Announc.">
        <title>Draft Genome Sequence of the Thermotolerant Cyanobacterium Desertifilum sp. IPPAS B-1220.</title>
        <authorList>
            <person name="Mironov K.S."/>
            <person name="Sinetova M.A."/>
            <person name="Bolatkhan K."/>
            <person name="Zayadan B.K."/>
            <person name="Ustinova V.V."/>
            <person name="Kupriyanova E.V."/>
            <person name="Skrypnik A.N."/>
            <person name="Gogoleva N.E."/>
            <person name="Gogolev Y.V."/>
            <person name="Los D.A."/>
        </authorList>
    </citation>
    <scope>NUCLEOTIDE SEQUENCE [LARGE SCALE GENOMIC DNA]</scope>
    <source>
        <strain evidence="1 2">IPPAS B-1220</strain>
    </source>
</reference>
<proteinExistence type="predicted"/>
<evidence type="ECO:0000313" key="1">
    <source>
        <dbReference type="EMBL" id="XPM65067.1"/>
    </source>
</evidence>
<sequence>MNGFFNLNSSRDNLSSDRGQTGKDKPRAQWNSLLVRHVLAPAYANLLADLVEDIGLYDPNVFYQLW</sequence>
<name>A0ACD5GW19_9CYAN</name>